<dbReference type="EMBL" id="JADGJH010004052">
    <property type="protein sequence ID" value="KAJ3087463.1"/>
    <property type="molecule type" value="Genomic_DNA"/>
</dbReference>
<dbReference type="PANTHER" id="PTHR37450">
    <property type="entry name" value="CIPC PROTEIN"/>
    <property type="match status" value="1"/>
</dbReference>
<proteinExistence type="predicted"/>
<protein>
    <submittedName>
        <fullName evidence="1">Uncharacterized protein</fullName>
    </submittedName>
</protein>
<evidence type="ECO:0000313" key="2">
    <source>
        <dbReference type="Proteomes" id="UP001211907"/>
    </source>
</evidence>
<keyword evidence="2" id="KW-1185">Reference proteome</keyword>
<sequence>GIFDFFSGSSNEHHAKVYAPNGKEGKFGHEVLAGAAGFEALRLIEQKHAEALGEKPKYSFFKELLAGIAAAEVDKLVETHSLRDKGYDDAKINQLKEAAIKQAHAGFDAHYGAL</sequence>
<dbReference type="PANTHER" id="PTHR37450:SF1">
    <property type="entry name" value="CIPC PROTEIN"/>
    <property type="match status" value="1"/>
</dbReference>
<dbReference type="AlphaFoldDB" id="A0AAD5SNH1"/>
<evidence type="ECO:0000313" key="1">
    <source>
        <dbReference type="EMBL" id="KAJ3087463.1"/>
    </source>
</evidence>
<dbReference type="InterPro" id="IPR022234">
    <property type="entry name" value="DUF3759"/>
</dbReference>
<name>A0AAD5SNH1_9FUNG</name>
<dbReference type="Proteomes" id="UP001211907">
    <property type="component" value="Unassembled WGS sequence"/>
</dbReference>
<organism evidence="1 2">
    <name type="scientific">Physocladia obscura</name>
    <dbReference type="NCBI Taxonomy" id="109957"/>
    <lineage>
        <taxon>Eukaryota</taxon>
        <taxon>Fungi</taxon>
        <taxon>Fungi incertae sedis</taxon>
        <taxon>Chytridiomycota</taxon>
        <taxon>Chytridiomycota incertae sedis</taxon>
        <taxon>Chytridiomycetes</taxon>
        <taxon>Chytridiales</taxon>
        <taxon>Chytriomycetaceae</taxon>
        <taxon>Physocladia</taxon>
    </lineage>
</organism>
<accession>A0AAD5SNH1</accession>
<gene>
    <name evidence="1" type="ORF">HK100_008353</name>
</gene>
<feature type="non-terminal residue" evidence="1">
    <location>
        <position position="1"/>
    </location>
</feature>
<dbReference type="Pfam" id="PF12585">
    <property type="entry name" value="DUF3759"/>
    <property type="match status" value="1"/>
</dbReference>
<reference evidence="1" key="1">
    <citation type="submission" date="2020-05" db="EMBL/GenBank/DDBJ databases">
        <title>Phylogenomic resolution of chytrid fungi.</title>
        <authorList>
            <person name="Stajich J.E."/>
            <person name="Amses K."/>
            <person name="Simmons R."/>
            <person name="Seto K."/>
            <person name="Myers J."/>
            <person name="Bonds A."/>
            <person name="Quandt C.A."/>
            <person name="Barry K."/>
            <person name="Liu P."/>
            <person name="Grigoriev I."/>
            <person name="Longcore J.E."/>
            <person name="James T.Y."/>
        </authorList>
    </citation>
    <scope>NUCLEOTIDE SEQUENCE</scope>
    <source>
        <strain evidence="1">JEL0513</strain>
    </source>
</reference>
<comment type="caution">
    <text evidence="1">The sequence shown here is derived from an EMBL/GenBank/DDBJ whole genome shotgun (WGS) entry which is preliminary data.</text>
</comment>